<proteinExistence type="inferred from homology"/>
<dbReference type="Proteomes" id="UP000474758">
    <property type="component" value="Unassembled WGS sequence"/>
</dbReference>
<feature type="domain" description="Acyl-CoA oxidase/dehydrogenase middle" evidence="8">
    <location>
        <begin position="290"/>
        <end position="391"/>
    </location>
</feature>
<keyword evidence="4 6" id="KW-0274">FAD</keyword>
<dbReference type="Gene3D" id="1.20.140.10">
    <property type="entry name" value="Butyryl-CoA Dehydrogenase, subunit A, domain 3"/>
    <property type="match status" value="1"/>
</dbReference>
<dbReference type="GO" id="GO:0050660">
    <property type="term" value="F:flavin adenine dinucleotide binding"/>
    <property type="evidence" value="ECO:0007669"/>
    <property type="project" value="InterPro"/>
</dbReference>
<dbReference type="FunFam" id="1.20.140.10:FF:000001">
    <property type="entry name" value="Acyl-CoA dehydrogenase"/>
    <property type="match status" value="1"/>
</dbReference>
<evidence type="ECO:0000256" key="5">
    <source>
        <dbReference type="ARBA" id="ARBA00023002"/>
    </source>
</evidence>
<dbReference type="PANTHER" id="PTHR43884">
    <property type="entry name" value="ACYL-COA DEHYDROGENASE"/>
    <property type="match status" value="1"/>
</dbReference>
<dbReference type="Pfam" id="PF02771">
    <property type="entry name" value="Acyl-CoA_dh_N"/>
    <property type="match status" value="1"/>
</dbReference>
<dbReference type="Gene3D" id="2.40.110.10">
    <property type="entry name" value="Butyryl-CoA Dehydrogenase, subunit A, domain 2"/>
    <property type="match status" value="1"/>
</dbReference>
<feature type="domain" description="Acyl-CoA dehydrogenase/oxidase N-terminal" evidence="9">
    <location>
        <begin position="173"/>
        <end position="284"/>
    </location>
</feature>
<dbReference type="SUPFAM" id="SSF47203">
    <property type="entry name" value="Acyl-CoA dehydrogenase C-terminal domain-like"/>
    <property type="match status" value="1"/>
</dbReference>
<gene>
    <name evidence="10" type="ORF">G5V65_04965</name>
</gene>
<evidence type="ECO:0000256" key="4">
    <source>
        <dbReference type="ARBA" id="ARBA00022827"/>
    </source>
</evidence>
<evidence type="ECO:0000256" key="2">
    <source>
        <dbReference type="ARBA" id="ARBA00009347"/>
    </source>
</evidence>
<keyword evidence="5 6" id="KW-0560">Oxidoreductase</keyword>
<accession>A0A6M1TQ06</accession>
<name>A0A6M1TQ06_9RHOB</name>
<evidence type="ECO:0000259" key="7">
    <source>
        <dbReference type="Pfam" id="PF00441"/>
    </source>
</evidence>
<evidence type="ECO:0000259" key="8">
    <source>
        <dbReference type="Pfam" id="PF02770"/>
    </source>
</evidence>
<dbReference type="FunFam" id="2.40.110.10:FF:000015">
    <property type="entry name" value="Acyl-CoA dehydrogenase"/>
    <property type="match status" value="1"/>
</dbReference>
<dbReference type="FunFam" id="1.10.540.10:FF:000029">
    <property type="entry name" value="Acyl-CoA dehydrogenase"/>
    <property type="match status" value="1"/>
</dbReference>
<dbReference type="GO" id="GO:0003995">
    <property type="term" value="F:acyl-CoA dehydrogenase activity"/>
    <property type="evidence" value="ECO:0007669"/>
    <property type="project" value="InterPro"/>
</dbReference>
<dbReference type="InterPro" id="IPR036250">
    <property type="entry name" value="AcylCo_DH-like_C"/>
</dbReference>
<dbReference type="Pfam" id="PF00441">
    <property type="entry name" value="Acyl-CoA_dh_1"/>
    <property type="match status" value="1"/>
</dbReference>
<protein>
    <submittedName>
        <fullName evidence="10">Acyl-CoA/acyl-ACP dehydrogenase</fullName>
    </submittedName>
</protein>
<dbReference type="Pfam" id="PF02770">
    <property type="entry name" value="Acyl-CoA_dh_M"/>
    <property type="match status" value="1"/>
</dbReference>
<dbReference type="InterPro" id="IPR006091">
    <property type="entry name" value="Acyl-CoA_Oxase/DH_mid-dom"/>
</dbReference>
<evidence type="ECO:0000256" key="1">
    <source>
        <dbReference type="ARBA" id="ARBA00001974"/>
    </source>
</evidence>
<feature type="domain" description="Acyl-CoA dehydrogenase/oxidase C-terminal" evidence="7">
    <location>
        <begin position="405"/>
        <end position="554"/>
    </location>
</feature>
<dbReference type="InterPro" id="IPR037069">
    <property type="entry name" value="AcylCoA_DH/ox_N_sf"/>
</dbReference>
<reference evidence="10 11" key="1">
    <citation type="submission" date="2020-02" db="EMBL/GenBank/DDBJ databases">
        <title>Rhodobacter translucens sp. nov., a novel bacterium isolated from activated sludge.</title>
        <authorList>
            <person name="Liu J."/>
        </authorList>
    </citation>
    <scope>NUCLEOTIDE SEQUENCE [LARGE SCALE GENOMIC DNA]</scope>
    <source>
        <strain evidence="10 11">HX-7-19</strain>
    </source>
</reference>
<evidence type="ECO:0000256" key="3">
    <source>
        <dbReference type="ARBA" id="ARBA00022630"/>
    </source>
</evidence>
<evidence type="ECO:0000256" key="6">
    <source>
        <dbReference type="RuleBase" id="RU362125"/>
    </source>
</evidence>
<dbReference type="AlphaFoldDB" id="A0A6M1TQ06"/>
<evidence type="ECO:0000313" key="10">
    <source>
        <dbReference type="EMBL" id="NGQ90238.1"/>
    </source>
</evidence>
<evidence type="ECO:0000313" key="11">
    <source>
        <dbReference type="Proteomes" id="UP000474758"/>
    </source>
</evidence>
<organism evidence="10 11">
    <name type="scientific">Paragemmobacter kunshanensis</name>
    <dbReference type="NCBI Taxonomy" id="2583234"/>
    <lineage>
        <taxon>Bacteria</taxon>
        <taxon>Pseudomonadati</taxon>
        <taxon>Pseudomonadota</taxon>
        <taxon>Alphaproteobacteria</taxon>
        <taxon>Rhodobacterales</taxon>
        <taxon>Paracoccaceae</taxon>
        <taxon>Paragemmobacter</taxon>
    </lineage>
</organism>
<evidence type="ECO:0000259" key="9">
    <source>
        <dbReference type="Pfam" id="PF02771"/>
    </source>
</evidence>
<comment type="caution">
    <text evidence="10">The sequence shown here is derived from an EMBL/GenBank/DDBJ whole genome shotgun (WGS) entry which is preliminary data.</text>
</comment>
<sequence length="555" mass="60473">MPHDGQPVTQSPLLADLLALTAGALPEVEQIFAQARENLRAMVTVGGKVSAQALEENQYAAHALAWLATYTESLRQMQAWALRLQADGKLSEMESLLLQIAYGEYLNQIHGGIPMSQGEVARLQDLGLSPAQPGAAAVALMARGNTAAARTRLVELMRANHGHATFGATGLDEELEMIRDQFRRFADEKVTPHAHDWHLKDELIPMEIIDSLAEMGVFGLTIPEEFGGFGLSKASMVVVSEELSRGYIGVGSLGTRSEIAAELILCGGTPEQKAKWLPKLASGEILPTAVFTEPNTGSDLGSLRTRARRDGEDWVVNGNKTWITHAARTHVMTVLARTVDGTTDYRGLSMFLAEKTPGTDEKPFVDQGLSGGEIEVLGYRGMKEYTVNFDDFRVKGENLLGGVEGQGFKQLMQTFESARIQTAARAVGVAQSALEVGMKYAEDRKQFGKSLIEFPRVAGKLAMMAVEIMVARQLTYFSAWQKDHDKRCDLEAGMAKLLGARVAWASADNALQIHGGNGFALEYQISRILCDARILNIFEGAAEIQAQVIARRLLD</sequence>
<dbReference type="Gene3D" id="1.10.540.10">
    <property type="entry name" value="Acyl-CoA dehydrogenase/oxidase, N-terminal domain"/>
    <property type="match status" value="1"/>
</dbReference>
<comment type="similarity">
    <text evidence="2 6">Belongs to the acyl-CoA dehydrogenase family.</text>
</comment>
<dbReference type="PANTHER" id="PTHR43884:SF25">
    <property type="entry name" value="ACYL-COA DEHYDROGENASE YDBM-RELATED"/>
    <property type="match status" value="1"/>
</dbReference>
<dbReference type="InterPro" id="IPR009075">
    <property type="entry name" value="AcylCo_DH/oxidase_C"/>
</dbReference>
<keyword evidence="11" id="KW-1185">Reference proteome</keyword>
<dbReference type="InterPro" id="IPR006089">
    <property type="entry name" value="Acyl-CoA_DH_CS"/>
</dbReference>
<dbReference type="RefSeq" id="WP_165047486.1">
    <property type="nucleotide sequence ID" value="NZ_JAALFE010000003.1"/>
</dbReference>
<dbReference type="InterPro" id="IPR013786">
    <property type="entry name" value="AcylCoA_DH/ox_N"/>
</dbReference>
<dbReference type="PROSITE" id="PS00073">
    <property type="entry name" value="ACYL_COA_DH_2"/>
    <property type="match status" value="1"/>
</dbReference>
<dbReference type="EMBL" id="JAALFE010000003">
    <property type="protein sequence ID" value="NGQ90238.1"/>
    <property type="molecule type" value="Genomic_DNA"/>
</dbReference>
<dbReference type="InterPro" id="IPR009100">
    <property type="entry name" value="AcylCoA_DH/oxidase_NM_dom_sf"/>
</dbReference>
<keyword evidence="3 6" id="KW-0285">Flavoprotein</keyword>
<dbReference type="SUPFAM" id="SSF56645">
    <property type="entry name" value="Acyl-CoA dehydrogenase NM domain-like"/>
    <property type="match status" value="1"/>
</dbReference>
<dbReference type="InterPro" id="IPR046373">
    <property type="entry name" value="Acyl-CoA_Oxase/DH_mid-dom_sf"/>
</dbReference>
<comment type="cofactor">
    <cofactor evidence="1 6">
        <name>FAD</name>
        <dbReference type="ChEBI" id="CHEBI:57692"/>
    </cofactor>
</comment>